<accession>A0A543I5P4</accession>
<dbReference type="SMART" id="SM00635">
    <property type="entry name" value="BID_2"/>
    <property type="match status" value="10"/>
</dbReference>
<dbReference type="SMART" id="SM00634">
    <property type="entry name" value="BID_1"/>
    <property type="match status" value="3"/>
</dbReference>
<keyword evidence="3" id="KW-0843">Virulence</keyword>
<feature type="domain" description="Big-1" evidence="7">
    <location>
        <begin position="432"/>
        <end position="523"/>
    </location>
</feature>
<keyword evidence="6" id="KW-1133">Transmembrane helix</keyword>
<keyword evidence="4" id="KW-1015">Disulfide bond</keyword>
<evidence type="ECO:0000256" key="5">
    <source>
        <dbReference type="ARBA" id="ARBA00029955"/>
    </source>
</evidence>
<dbReference type="Pfam" id="PF17936">
    <property type="entry name" value="Big_6"/>
    <property type="match status" value="12"/>
</dbReference>
<reference evidence="8 9" key="1">
    <citation type="submission" date="2019-06" db="EMBL/GenBank/DDBJ databases">
        <title>Sequencing the genomes of 1000 actinobacteria strains.</title>
        <authorList>
            <person name="Klenk H.-P."/>
        </authorList>
    </citation>
    <scope>NUCLEOTIDE SEQUENCE [LARGE SCALE GENOMIC DNA]</scope>
    <source>
        <strain evidence="8 9">DSM 18031</strain>
    </source>
</reference>
<evidence type="ECO:0000313" key="8">
    <source>
        <dbReference type="EMBL" id="TQM65907.1"/>
    </source>
</evidence>
<dbReference type="Pfam" id="PF09134">
    <property type="entry name" value="Invasin_D3"/>
    <property type="match status" value="1"/>
</dbReference>
<evidence type="ECO:0000256" key="3">
    <source>
        <dbReference type="ARBA" id="ARBA00023026"/>
    </source>
</evidence>
<evidence type="ECO:0000313" key="9">
    <source>
        <dbReference type="Proteomes" id="UP000318331"/>
    </source>
</evidence>
<keyword evidence="6" id="KW-0472">Membrane</keyword>
<evidence type="ECO:0000259" key="7">
    <source>
        <dbReference type="PROSITE" id="PS51127"/>
    </source>
</evidence>
<dbReference type="Pfam" id="PF01345">
    <property type="entry name" value="DUF11"/>
    <property type="match status" value="1"/>
</dbReference>
<name>A0A543I5P4_9MICO</name>
<evidence type="ECO:0000256" key="4">
    <source>
        <dbReference type="ARBA" id="ARBA00023157"/>
    </source>
</evidence>
<gene>
    <name evidence="8" type="ORF">FB466_0727</name>
</gene>
<dbReference type="OrthoDB" id="1413930at2"/>
<evidence type="ECO:0000256" key="6">
    <source>
        <dbReference type="SAM" id="Phobius"/>
    </source>
</evidence>
<keyword evidence="9" id="KW-1185">Reference proteome</keyword>
<evidence type="ECO:0000256" key="1">
    <source>
        <dbReference type="ARBA" id="ARBA00010116"/>
    </source>
</evidence>
<dbReference type="EMBL" id="VFPN01000001">
    <property type="protein sequence ID" value="TQM65907.1"/>
    <property type="molecule type" value="Genomic_DNA"/>
</dbReference>
<proteinExistence type="inferred from homology"/>
<dbReference type="InterPro" id="IPR008964">
    <property type="entry name" value="Invasin/intimin_cell_adhesion"/>
</dbReference>
<dbReference type="SUPFAM" id="SSF49373">
    <property type="entry name" value="Invasin/intimin cell-adhesion fragments"/>
    <property type="match status" value="3"/>
</dbReference>
<dbReference type="GO" id="GO:0005975">
    <property type="term" value="P:carbohydrate metabolic process"/>
    <property type="evidence" value="ECO:0007669"/>
    <property type="project" value="UniProtKB-ARBA"/>
</dbReference>
<dbReference type="RefSeq" id="WP_141915881.1">
    <property type="nucleotide sequence ID" value="NZ_VFPN01000001.1"/>
</dbReference>
<dbReference type="Gene3D" id="2.60.40.10">
    <property type="entry name" value="Immunoglobulins"/>
    <property type="match status" value="16"/>
</dbReference>
<organism evidence="8 9">
    <name type="scientific">Klugiella xanthotipulae</name>
    <dbReference type="NCBI Taxonomy" id="244735"/>
    <lineage>
        <taxon>Bacteria</taxon>
        <taxon>Bacillati</taxon>
        <taxon>Actinomycetota</taxon>
        <taxon>Actinomycetes</taxon>
        <taxon>Micrococcales</taxon>
        <taxon>Microbacteriaceae</taxon>
        <taxon>Klugiella</taxon>
    </lineage>
</organism>
<protein>
    <recommendedName>
        <fullName evidence="2">Intimin</fullName>
    </recommendedName>
    <alternativeName>
        <fullName evidence="5">Attaching and effacing protein</fullName>
    </alternativeName>
</protein>
<feature type="domain" description="Big-1" evidence="7">
    <location>
        <begin position="639"/>
        <end position="735"/>
    </location>
</feature>
<dbReference type="InterPro" id="IPR041498">
    <property type="entry name" value="Big_6"/>
</dbReference>
<dbReference type="PROSITE" id="PS51127">
    <property type="entry name" value="BIG1"/>
    <property type="match status" value="3"/>
</dbReference>
<evidence type="ECO:0000256" key="2">
    <source>
        <dbReference type="ARBA" id="ARBA00017346"/>
    </source>
</evidence>
<dbReference type="InterPro" id="IPR003344">
    <property type="entry name" value="Big_1_dom"/>
</dbReference>
<sequence length="1948" mass="192778">MSQKFFAWNRHREGGGARRGQTFARFRHALSSVGIVALVGSVILGGMTFASAPAQAAVANTVITSTKGPLNRIAMTDFFNTQVTSNAVSNAGAFWVNPSMSTFVSGNSGIVLAIDGTEYNLANGSTSTTSRVVTSGGAGTAMDPFWIQTQGTISSKGVVTVKLSYVEGDTFYRTDASFKNTRGNSSTARIGFYYDCFVGGDDAGHSLVQDGTVPVCRSADGKVNMAIMPTGKAYVAAGEANNGGVFSQKLTDLPNACIGASCGTATADNAMAVNFGLQTVPNNTTISNTHYINFDSRLNFSETEIGHTASATDVAYGDEFTYTVTAKNIGPANTTRNSVQFTLPSQVTYVSDNAGGAYDPTAGTWTLSSGLANGATASLTIRVRAAEVGTATSQVTSASSDNIAVSMCAPTNLAYCGPAQTVTISHVLDPASSTLVASPNQVLAAPSAQSNITLTTRAANGVQLFTSVAPVTMSTNFGTLSNVTNNNDGTYSATLTSDVAGTATVTATVDGVTIPATAKVDFLAGPPAVGSGLTGLVVTGGSKTADGVQSHTATVTLKDAQGNPLSGKDGLLSLAATPATGVTAGSFTQVSPGVYEAAVTSTVAGAKSVAATFDAAGANLAIGSGTATFVPGAPTGAGQSTVSATTTPKRANSLDAQTLTVRVKDSTGNPVPGIAAQLSVPVLPSGVSVGNFTETTAGVYTAQVTSSVAATSSLAVVFDATGSNVTLGSASVTFALTPVAPVVLPSNGTSLSGTATPGTTVTVFDSNGDPLGQATVQPDGTFNVAIAGPATEGATLTAVVSDAAGLQSPAIPFVVDTTAPSVPVVDSSNGVVVTGGPVGAGDTVTVVDEDGNPVPGEVVVDGDGMFTFTPTTPFVEGDKPQVIVTDSAGNASVPVDVVVDTTAPSVPVVDSSNGVVVTGGPVGAGDTVTVVDEDGNPVPGEVVVDGDGMFTFTPTTPFVEGDKPQVIVTDSAGNASVPVDVVVDTTAPSVPVVDSSNGVVVTGGPVGAGDTVTVVDEDGNPVPGEVVVDGDGMFTFTPTTPFVEGDKPQVIVTDSAGNASVPVDVVVDTTAPSVPVVDSSNGVVVTGGPVGAGDTVTVVDEDGNPVPGEVVVDGDGMFTFTPTTPFVEGDKPQVIVTDSAGNASVPVDVVVDTTAPSVPVVDSSNGVVVTGGPVGAGDTVTVVDEDGNPVPGEVVVDGDGMFTFTPTTPFVEGDKPQVIVTDSAGNASVPVDVVVDTTAPSVPVVDSSNGVVVTGGPVGAGDTVTVVDEDGNPVPGEVVVDGDGMFTFTPTTPFVEGDKPQVIVTDSAGNASVPVDVVVDTTAPSVPVVDSSNGVVVTGGPVGAGDTVTVVDEDGNPVPGEVVVDGDGMFTFTPTTPFVEGDKPQVIVTDSAGNASVPVDVVVDTTAPSVPVVDSSNGVVVTGGPVGAGDTVTVVDEDGNPVPGEVVVDGDGMFTFTPTTPFVEGDKPQVIVTDSAGNASVPVDVVVDTTAPSVPVVDSSNGVVVTGGPVGAGDTVTVVDEDGNPVPGEVVVDGDGMFTFTPTTPFVEGDKPQVIVTDSAGNASVPVDVVVDTTAPSVPVVDSSNGVVVTGGPVGAGDTVTVVDEDGNPVPGEVVVDGDGMFTFTPTTPFVEGDKPQVIVTDSAGNASVPVDVVVDTTAPSVPVVDSSNGVVVTGGPVGAGDTVTVVDEDGNPVPGTLVVDSDGMFTFTPDAPLDPQAQVTVVVTDPAGNSVRVPVVVDTTAPAAPVVDPTDGGVITGCAEVGSTVTVRDAEGIVIGEAVAGADCRFAVVLNPKPTTGAMLTVTTTDPAGNVSGTVKFRVSLPQVELESARVTSGSTQVAYGSGFQPGEVVSGVLHSTPIELGNQTADADGNVVFRITVPGDLELGEHSVILSGSFSGEASATFDVVAGSGLALTGSAPGITGALVLLLLGAGGLLLAARRRRAEATA</sequence>
<dbReference type="InterPro" id="IPR013783">
    <property type="entry name" value="Ig-like_fold"/>
</dbReference>
<comment type="similarity">
    <text evidence="1">Belongs to the intimin/invasin family.</text>
</comment>
<dbReference type="InterPro" id="IPR015217">
    <property type="entry name" value="Invasin_dom_3"/>
</dbReference>
<comment type="caution">
    <text evidence="8">The sequence shown here is derived from an EMBL/GenBank/DDBJ whole genome shotgun (WGS) entry which is preliminary data.</text>
</comment>
<dbReference type="InterPro" id="IPR001434">
    <property type="entry name" value="OmcB-like_DUF11"/>
</dbReference>
<keyword evidence="6" id="KW-0812">Transmembrane</keyword>
<feature type="transmembrane region" description="Helical" evidence="6">
    <location>
        <begin position="1920"/>
        <end position="1939"/>
    </location>
</feature>
<dbReference type="InterPro" id="IPR003343">
    <property type="entry name" value="Big_2"/>
</dbReference>
<dbReference type="Proteomes" id="UP000318331">
    <property type="component" value="Unassembled WGS sequence"/>
</dbReference>
<feature type="domain" description="Big-1" evidence="7">
    <location>
        <begin position="533"/>
        <end position="630"/>
    </location>
</feature>